<dbReference type="EC" id="3.4.16.4" evidence="15"/>
<keyword evidence="9" id="KW-0573">Peptidoglycan synthesis</keyword>
<dbReference type="Pfam" id="PF03717">
    <property type="entry name" value="PBP_dimer"/>
    <property type="match status" value="1"/>
</dbReference>
<dbReference type="GO" id="GO:0071555">
    <property type="term" value="P:cell wall organization"/>
    <property type="evidence" value="ECO:0007669"/>
    <property type="project" value="UniProtKB-KW"/>
</dbReference>
<dbReference type="GO" id="GO:0005886">
    <property type="term" value="C:plasma membrane"/>
    <property type="evidence" value="ECO:0007669"/>
    <property type="project" value="UniProtKB-SubCell"/>
</dbReference>
<keyword evidence="6" id="KW-0812">Transmembrane</keyword>
<dbReference type="GO" id="GO:0008658">
    <property type="term" value="F:penicillin binding"/>
    <property type="evidence" value="ECO:0007669"/>
    <property type="project" value="InterPro"/>
</dbReference>
<protein>
    <submittedName>
        <fullName evidence="15">Penicillin-binding protein 2</fullName>
        <ecNumber evidence="15">3.4.16.4</ecNumber>
    </submittedName>
</protein>
<evidence type="ECO:0000256" key="12">
    <source>
        <dbReference type="ARBA" id="ARBA00023316"/>
    </source>
</evidence>
<dbReference type="InterPro" id="IPR050515">
    <property type="entry name" value="Beta-lactam/transpept"/>
</dbReference>
<keyword evidence="10" id="KW-1133">Transmembrane helix</keyword>
<name>A0A933IBR7_UNCT6</name>
<dbReference type="Proteomes" id="UP000736328">
    <property type="component" value="Unassembled WGS sequence"/>
</dbReference>
<evidence type="ECO:0000256" key="1">
    <source>
        <dbReference type="ARBA" id="ARBA00004167"/>
    </source>
</evidence>
<dbReference type="Gene3D" id="3.90.1310.10">
    <property type="entry name" value="Penicillin-binding protein 2a (Domain 2)"/>
    <property type="match status" value="1"/>
</dbReference>
<evidence type="ECO:0000256" key="2">
    <source>
        <dbReference type="ARBA" id="ARBA00004236"/>
    </source>
</evidence>
<dbReference type="NCBIfam" id="TIGR03423">
    <property type="entry name" value="pbp2_mrdA"/>
    <property type="match status" value="1"/>
</dbReference>
<organism evidence="15 16">
    <name type="scientific">candidate division TA06 bacterium</name>
    <dbReference type="NCBI Taxonomy" id="2250710"/>
    <lineage>
        <taxon>Bacteria</taxon>
        <taxon>Bacteria division TA06</taxon>
    </lineage>
</organism>
<dbReference type="AlphaFoldDB" id="A0A933IBR7"/>
<keyword evidence="8" id="KW-0133">Cell shape</keyword>
<evidence type="ECO:0000256" key="8">
    <source>
        <dbReference type="ARBA" id="ARBA00022960"/>
    </source>
</evidence>
<keyword evidence="7 15" id="KW-0378">Hydrolase</keyword>
<evidence type="ECO:0000256" key="11">
    <source>
        <dbReference type="ARBA" id="ARBA00023136"/>
    </source>
</evidence>
<comment type="subcellular location">
    <subcellularLocation>
        <location evidence="2">Cell membrane</location>
    </subcellularLocation>
    <subcellularLocation>
        <location evidence="1">Membrane</location>
        <topology evidence="1">Single-pass membrane protein</topology>
    </subcellularLocation>
</comment>
<dbReference type="Gene3D" id="3.40.710.10">
    <property type="entry name" value="DD-peptidase/beta-lactamase superfamily"/>
    <property type="match status" value="1"/>
</dbReference>
<dbReference type="InterPro" id="IPR017790">
    <property type="entry name" value="Penicillin-binding_protein_2"/>
</dbReference>
<dbReference type="InterPro" id="IPR005311">
    <property type="entry name" value="PBP_dimer"/>
</dbReference>
<dbReference type="GO" id="GO:0008360">
    <property type="term" value="P:regulation of cell shape"/>
    <property type="evidence" value="ECO:0007669"/>
    <property type="project" value="UniProtKB-KW"/>
</dbReference>
<dbReference type="InterPro" id="IPR036138">
    <property type="entry name" value="PBP_dimer_sf"/>
</dbReference>
<reference evidence="15" key="1">
    <citation type="submission" date="2020-07" db="EMBL/GenBank/DDBJ databases">
        <title>Huge and variable diversity of episymbiotic CPR bacteria and DPANN archaea in groundwater ecosystems.</title>
        <authorList>
            <person name="He C.Y."/>
            <person name="Keren R."/>
            <person name="Whittaker M."/>
            <person name="Farag I.F."/>
            <person name="Doudna J."/>
            <person name="Cate J.H.D."/>
            <person name="Banfield J.F."/>
        </authorList>
    </citation>
    <scope>NUCLEOTIDE SEQUENCE</scope>
    <source>
        <strain evidence="15">NC_groundwater_1520_Pr4_B-0.1um_53_5</strain>
    </source>
</reference>
<dbReference type="InterPro" id="IPR001460">
    <property type="entry name" value="PCN-bd_Tpept"/>
</dbReference>
<feature type="domain" description="Penicillin-binding protein dimerisation" evidence="14">
    <location>
        <begin position="54"/>
        <end position="222"/>
    </location>
</feature>
<evidence type="ECO:0000256" key="9">
    <source>
        <dbReference type="ARBA" id="ARBA00022984"/>
    </source>
</evidence>
<accession>A0A933IBR7</accession>
<dbReference type="SUPFAM" id="SSF56601">
    <property type="entry name" value="beta-lactamase/transpeptidase-like"/>
    <property type="match status" value="1"/>
</dbReference>
<dbReference type="PANTHER" id="PTHR30627:SF2">
    <property type="entry name" value="PEPTIDOGLYCAN D,D-TRANSPEPTIDASE MRDA"/>
    <property type="match status" value="1"/>
</dbReference>
<evidence type="ECO:0000256" key="10">
    <source>
        <dbReference type="ARBA" id="ARBA00022989"/>
    </source>
</evidence>
<keyword evidence="15" id="KW-0121">Carboxypeptidase</keyword>
<evidence type="ECO:0000256" key="6">
    <source>
        <dbReference type="ARBA" id="ARBA00022692"/>
    </source>
</evidence>
<evidence type="ECO:0000256" key="7">
    <source>
        <dbReference type="ARBA" id="ARBA00022801"/>
    </source>
</evidence>
<dbReference type="InterPro" id="IPR012338">
    <property type="entry name" value="Beta-lactam/transpept-like"/>
</dbReference>
<evidence type="ECO:0000313" key="15">
    <source>
        <dbReference type="EMBL" id="MBI4726912.1"/>
    </source>
</evidence>
<dbReference type="Pfam" id="PF00905">
    <property type="entry name" value="Transpeptidase"/>
    <property type="match status" value="1"/>
</dbReference>
<dbReference type="PANTHER" id="PTHR30627">
    <property type="entry name" value="PEPTIDOGLYCAN D,D-TRANSPEPTIDASE"/>
    <property type="match status" value="1"/>
</dbReference>
<evidence type="ECO:0000259" key="13">
    <source>
        <dbReference type="Pfam" id="PF00905"/>
    </source>
</evidence>
<keyword evidence="3" id="KW-1003">Cell membrane</keyword>
<dbReference type="SUPFAM" id="SSF56519">
    <property type="entry name" value="Penicillin binding protein dimerisation domain"/>
    <property type="match status" value="1"/>
</dbReference>
<keyword evidence="11" id="KW-0472">Membrane</keyword>
<evidence type="ECO:0000256" key="5">
    <source>
        <dbReference type="ARBA" id="ARBA00022670"/>
    </source>
</evidence>
<sequence length="603" mass="65914">MANELGSRERVLSILALLTLGFSILLFRSGYLQVVKHGHYARLSQQNRLRRLCIPAPRGLVFDCNGVLIAQSRPGFDLVLVTVNDWQASVNKAAGLLGLDSLLLKSSVILQRKIFPKDPVVLVRDLMPEQVARIEENIQYLPALRLEVESLRKAEHGSLASHLVGYTSSLGQSEYARYRERGYSYGDYIGKGGLELKYENYLRGVHGWDFIEVDARGRDLGTVSEAERIEPDPGSNIYLTIDWRLQSLAESLFTGDMIGAAVAIEPQTGRVLALVSRPNFNPNLFAAGIRSDDWNRLVNDPSYPLWDRAIRSAYPPGSTFKVVTAAAALEESLITPEQKMKTPCRGSLAIGNRVFKCWKKGGHGWLGLHGAIVNSCDVYFYQLGIMLKIKGLSKWSQNLGFNQETGIDLPQENPGLIPDDAWYQKRLGKNAKTVGRSANMSIGQGEVMATPLQMASLYAALANGGVWCQPHLLLKAEDFTGKVLVGEIISRKKLPLSDSTVSVLKQALYGAVNEPGSTGGASRVWGVKTAGKTGTAQNPHGDDHSWFVGFAPLDDPAIAVAVLVENAGHGSEIAAPMAGKIMQRYLALKGWLEKPVIATARPQ</sequence>
<feature type="domain" description="Penicillin-binding protein transpeptidase" evidence="13">
    <location>
        <begin position="259"/>
        <end position="583"/>
    </location>
</feature>
<proteinExistence type="predicted"/>
<dbReference type="GO" id="GO:0006508">
    <property type="term" value="P:proteolysis"/>
    <property type="evidence" value="ECO:0007669"/>
    <property type="project" value="UniProtKB-KW"/>
</dbReference>
<dbReference type="EMBL" id="JACQXR010000089">
    <property type="protein sequence ID" value="MBI4726912.1"/>
    <property type="molecule type" value="Genomic_DNA"/>
</dbReference>
<keyword evidence="4" id="KW-0997">Cell inner membrane</keyword>
<evidence type="ECO:0000313" key="16">
    <source>
        <dbReference type="Proteomes" id="UP000736328"/>
    </source>
</evidence>
<dbReference type="FunFam" id="3.40.710.10:FF:000024">
    <property type="entry name" value="Penicillin-binding protein 2"/>
    <property type="match status" value="1"/>
</dbReference>
<gene>
    <name evidence="15" type="primary">mrdA</name>
    <name evidence="15" type="ORF">HY768_06775</name>
</gene>
<comment type="caution">
    <text evidence="15">The sequence shown here is derived from an EMBL/GenBank/DDBJ whole genome shotgun (WGS) entry which is preliminary data.</text>
</comment>
<dbReference type="GO" id="GO:0009002">
    <property type="term" value="F:serine-type D-Ala-D-Ala carboxypeptidase activity"/>
    <property type="evidence" value="ECO:0007669"/>
    <property type="project" value="UniProtKB-EC"/>
</dbReference>
<dbReference type="GO" id="GO:0071972">
    <property type="term" value="F:peptidoglycan L,D-transpeptidase activity"/>
    <property type="evidence" value="ECO:0007669"/>
    <property type="project" value="TreeGrafter"/>
</dbReference>
<evidence type="ECO:0000259" key="14">
    <source>
        <dbReference type="Pfam" id="PF03717"/>
    </source>
</evidence>
<keyword evidence="5" id="KW-0645">Protease</keyword>
<evidence type="ECO:0000256" key="3">
    <source>
        <dbReference type="ARBA" id="ARBA00022475"/>
    </source>
</evidence>
<evidence type="ECO:0000256" key="4">
    <source>
        <dbReference type="ARBA" id="ARBA00022519"/>
    </source>
</evidence>
<keyword evidence="12" id="KW-0961">Cell wall biogenesis/degradation</keyword>
<dbReference type="GO" id="GO:0009252">
    <property type="term" value="P:peptidoglycan biosynthetic process"/>
    <property type="evidence" value="ECO:0007669"/>
    <property type="project" value="UniProtKB-KW"/>
</dbReference>